<dbReference type="InterPro" id="IPR026590">
    <property type="entry name" value="Ssirtuin_cat_dom"/>
</dbReference>
<dbReference type="SUPFAM" id="SSF52467">
    <property type="entry name" value="DHS-like NAD/FAD-binding domain"/>
    <property type="match status" value="2"/>
</dbReference>
<feature type="active site" description="Proton acceptor" evidence="2">
    <location>
        <position position="150"/>
    </location>
</feature>
<dbReference type="PANTHER" id="PTHR48252:SF77">
    <property type="entry name" value="HISTONE DEACETYLASE DOMAIN-CONTAINING PROTEIN"/>
    <property type="match status" value="1"/>
</dbReference>
<dbReference type="GO" id="GO:0046872">
    <property type="term" value="F:metal ion binding"/>
    <property type="evidence" value="ECO:0007669"/>
    <property type="project" value="UniProtKB-KW"/>
</dbReference>
<accession>A0A6B2L852</accession>
<dbReference type="AlphaFoldDB" id="A0A6B2L852"/>
<keyword evidence="1" id="KW-0520">NAD</keyword>
<sequence length="342" mass="39038">MLATGAGFSADSGLAVYKDVADVPAYRSKNLTYMDLCVPSWLETDPETFYGFWGSCFNDYRTTTPHEGYTIVNSWRDKYFSKSEIFDDTFKEHAISLLDSLESKSEFPRDTVFTPKDLTHLPGPFFVLTSNVDNHSEKAGIPRNSIHQIHGTTEIWQCSKHCSQHLWRAPKDFTFNVDKETMLAPTPPQFHTQDEYEKKKKSGFNSGYPVCINPTCKALARPSILMFSDVEWVEDSIEGDIFSAWSDSVLKLLQQNSNRKMVIIEIGCGNRVPTIRYKTENFLSLEKVHGGQVTLIRVNPDFPFADNTEHNDKVIPIYEKGLVALKEINKHLERLFSEKLDN</sequence>
<evidence type="ECO:0000313" key="4">
    <source>
        <dbReference type="EMBL" id="NDV33179.1"/>
    </source>
</evidence>
<evidence type="ECO:0000259" key="3">
    <source>
        <dbReference type="PROSITE" id="PS50305"/>
    </source>
</evidence>
<feature type="binding site" evidence="2">
    <location>
        <position position="162"/>
    </location>
    <ligand>
        <name>Zn(2+)</name>
        <dbReference type="ChEBI" id="CHEBI:29105"/>
    </ligand>
</feature>
<evidence type="ECO:0000256" key="2">
    <source>
        <dbReference type="PROSITE-ProRule" id="PRU00236"/>
    </source>
</evidence>
<dbReference type="Gene3D" id="3.40.50.1220">
    <property type="entry name" value="TPP-binding domain"/>
    <property type="match status" value="1"/>
</dbReference>
<evidence type="ECO:0000256" key="1">
    <source>
        <dbReference type="ARBA" id="ARBA00023027"/>
    </source>
</evidence>
<keyword evidence="2" id="KW-0479">Metal-binding</keyword>
<feature type="binding site" evidence="2">
    <location>
        <position position="158"/>
    </location>
    <ligand>
        <name>Zn(2+)</name>
        <dbReference type="ChEBI" id="CHEBI:29105"/>
    </ligand>
</feature>
<dbReference type="InterPro" id="IPR029035">
    <property type="entry name" value="DHS-like_NAD/FAD-binding_dom"/>
</dbReference>
<organism evidence="4">
    <name type="scientific">Arcella intermedia</name>
    <dbReference type="NCBI Taxonomy" id="1963864"/>
    <lineage>
        <taxon>Eukaryota</taxon>
        <taxon>Amoebozoa</taxon>
        <taxon>Tubulinea</taxon>
        <taxon>Elardia</taxon>
        <taxon>Arcellinida</taxon>
        <taxon>Sphaerothecina</taxon>
        <taxon>Arcellidae</taxon>
        <taxon>Arcella</taxon>
    </lineage>
</organism>
<keyword evidence="2" id="KW-0862">Zinc</keyword>
<proteinExistence type="predicted"/>
<name>A0A6B2L852_9EUKA</name>
<protein>
    <recommendedName>
        <fullName evidence="3">Deacetylase sirtuin-type domain-containing protein</fullName>
    </recommendedName>
</protein>
<dbReference type="PANTHER" id="PTHR48252">
    <property type="entry name" value="HISTONE DEACETYLASE 2-RELATED"/>
    <property type="match status" value="1"/>
</dbReference>
<feature type="domain" description="Deacetylase sirtuin-type" evidence="3">
    <location>
        <begin position="1"/>
        <end position="338"/>
    </location>
</feature>
<dbReference type="EMBL" id="GIBP01004210">
    <property type="protein sequence ID" value="NDV33179.1"/>
    <property type="molecule type" value="Transcribed_RNA"/>
</dbReference>
<feature type="binding site" evidence="2">
    <location>
        <position position="211"/>
    </location>
    <ligand>
        <name>Zn(2+)</name>
        <dbReference type="ChEBI" id="CHEBI:29105"/>
    </ligand>
</feature>
<reference evidence="4" key="1">
    <citation type="journal article" date="2020" name="J. Eukaryot. Microbiol.">
        <title>De novo Sequencing, Assembly and Annotation of the Transcriptome for the Free-Living Testate Amoeba Arcella intermedia.</title>
        <authorList>
            <person name="Ribeiro G.M."/>
            <person name="Porfirio-Sousa A.L."/>
            <person name="Maurer-Alcala X.X."/>
            <person name="Katz L.A."/>
            <person name="Lahr D.J.G."/>
        </authorList>
    </citation>
    <scope>NUCLEOTIDE SEQUENCE</scope>
</reference>
<dbReference type="PROSITE" id="PS50305">
    <property type="entry name" value="SIRTUIN"/>
    <property type="match status" value="1"/>
</dbReference>
<feature type="binding site" evidence="2">
    <location>
        <position position="216"/>
    </location>
    <ligand>
        <name>Zn(2+)</name>
        <dbReference type="ChEBI" id="CHEBI:29105"/>
    </ligand>
</feature>